<organism evidence="2 3">
    <name type="scientific">Paspalum vaginatum</name>
    <name type="common">seashore paspalum</name>
    <dbReference type="NCBI Taxonomy" id="158149"/>
    <lineage>
        <taxon>Eukaryota</taxon>
        <taxon>Viridiplantae</taxon>
        <taxon>Streptophyta</taxon>
        <taxon>Embryophyta</taxon>
        <taxon>Tracheophyta</taxon>
        <taxon>Spermatophyta</taxon>
        <taxon>Magnoliopsida</taxon>
        <taxon>Liliopsida</taxon>
        <taxon>Poales</taxon>
        <taxon>Poaceae</taxon>
        <taxon>PACMAD clade</taxon>
        <taxon>Panicoideae</taxon>
        <taxon>Andropogonodae</taxon>
        <taxon>Paspaleae</taxon>
        <taxon>Paspalinae</taxon>
        <taxon>Paspalum</taxon>
    </lineage>
</organism>
<dbReference type="Proteomes" id="UP001164776">
    <property type="component" value="Unassembled WGS sequence"/>
</dbReference>
<accession>A0A9W7XCR8</accession>
<comment type="caution">
    <text evidence="2">The sequence shown here is derived from an EMBL/GenBank/DDBJ whole genome shotgun (WGS) entry which is preliminary data.</text>
</comment>
<evidence type="ECO:0000313" key="3">
    <source>
        <dbReference type="Proteomes" id="UP001164776"/>
    </source>
</evidence>
<evidence type="ECO:0000256" key="1">
    <source>
        <dbReference type="SAM" id="MobiDB-lite"/>
    </source>
</evidence>
<feature type="region of interest" description="Disordered" evidence="1">
    <location>
        <begin position="30"/>
        <end position="50"/>
    </location>
</feature>
<evidence type="ECO:0000313" key="2">
    <source>
        <dbReference type="EMBL" id="KAJ1255914.1"/>
    </source>
</evidence>
<reference evidence="2 3" key="1">
    <citation type="submission" date="2022-10" db="EMBL/GenBank/DDBJ databases">
        <title>WGS assembly of Paspalum vaginatum 540-79.</title>
        <authorList>
            <person name="Sun G."/>
            <person name="Wase N."/>
            <person name="Shu S."/>
            <person name="Jenkins J."/>
            <person name="Zhou B."/>
            <person name="Torres-Rodriguez J."/>
            <person name="Chen C."/>
            <person name="Sandor L."/>
            <person name="Plott C."/>
            <person name="Yoshinga Y."/>
            <person name="Daum C."/>
            <person name="Qi P."/>
            <person name="Barry K."/>
            <person name="Lipzen A."/>
            <person name="Berry L."/>
            <person name="Pedersen C."/>
            <person name="Gottilla T."/>
            <person name="Foltz A."/>
            <person name="Yu H."/>
            <person name="O'Malley R."/>
            <person name="Zhang C."/>
            <person name="Devos K."/>
            <person name="Sigmon B."/>
            <person name="Yu B."/>
            <person name="Obata T."/>
            <person name="Schmutz J."/>
            <person name="Schnable J."/>
        </authorList>
    </citation>
    <scope>NUCLEOTIDE SEQUENCE [LARGE SCALE GENOMIC DNA]</scope>
    <source>
        <strain evidence="3">cv. 540-79</strain>
    </source>
</reference>
<keyword evidence="3" id="KW-1185">Reference proteome</keyword>
<protein>
    <submittedName>
        <fullName evidence="2">Uncharacterized protein</fullName>
    </submittedName>
</protein>
<dbReference type="AlphaFoldDB" id="A0A9W7XCR8"/>
<dbReference type="EMBL" id="MU629619">
    <property type="protein sequence ID" value="KAJ1255914.1"/>
    <property type="molecule type" value="Genomic_DNA"/>
</dbReference>
<name>A0A9W7XCR8_9POAL</name>
<sequence>MCSSGPHHHFPLLQPAWFFRESFRRQAISSSSNSLQDPVRALTAGQRRPSADDTNLRFKMGLCSIAHCFSLPILVNLGPEVMMNEQRPWKQHRRLGLGDGAAAMTIFSSSMVPLT</sequence>
<gene>
    <name evidence="2" type="ORF">BS78_K138800</name>
</gene>
<proteinExistence type="predicted"/>